<dbReference type="SUPFAM" id="SSF53187">
    <property type="entry name" value="Zn-dependent exopeptidases"/>
    <property type="match status" value="1"/>
</dbReference>
<dbReference type="NCBIfam" id="TIGR01891">
    <property type="entry name" value="amidohydrolases"/>
    <property type="match status" value="1"/>
</dbReference>
<evidence type="ECO:0000313" key="4">
    <source>
        <dbReference type="EMBL" id="ODM22542.1"/>
    </source>
</evidence>
<dbReference type="InterPro" id="IPR002933">
    <property type="entry name" value="Peptidase_M20"/>
</dbReference>
<comment type="similarity">
    <text evidence="1 2">Belongs to the peptidase M20A family.</text>
</comment>
<evidence type="ECO:0000256" key="2">
    <source>
        <dbReference type="PIRNR" id="PIRNR037226"/>
    </source>
</evidence>
<dbReference type="FunFam" id="3.30.70.360:FF:000004">
    <property type="entry name" value="Peptidase M20 domain-containing protein 2"/>
    <property type="match status" value="1"/>
</dbReference>
<dbReference type="Gene3D" id="3.40.630.10">
    <property type="entry name" value="Zn peptidases"/>
    <property type="match status" value="1"/>
</dbReference>
<dbReference type="CDD" id="cd05672">
    <property type="entry name" value="M20_ACY1L2-like"/>
    <property type="match status" value="1"/>
</dbReference>
<dbReference type="InterPro" id="IPR017144">
    <property type="entry name" value="Xaa-Arg_dipeptidase"/>
</dbReference>
<dbReference type="Proteomes" id="UP000094569">
    <property type="component" value="Unassembled WGS sequence"/>
</dbReference>
<keyword evidence="5" id="KW-1185">Reference proteome</keyword>
<dbReference type="InterPro" id="IPR011650">
    <property type="entry name" value="Peptidase_M20_dimer"/>
</dbReference>
<dbReference type="Pfam" id="PF01546">
    <property type="entry name" value="Peptidase_M20"/>
    <property type="match status" value="1"/>
</dbReference>
<comment type="caution">
    <text evidence="4">The sequence shown here is derived from an EMBL/GenBank/DDBJ whole genome shotgun (WGS) entry which is preliminary data.</text>
</comment>
<dbReference type="InterPro" id="IPR017439">
    <property type="entry name" value="Amidohydrolase"/>
</dbReference>
<dbReference type="InterPro" id="IPR052030">
    <property type="entry name" value="Peptidase_M20/M20A_hydrolases"/>
</dbReference>
<dbReference type="PIRSF" id="PIRSF037226">
    <property type="entry name" value="Amidohydrolase_ACY1L2_prd"/>
    <property type="match status" value="1"/>
</dbReference>
<dbReference type="SUPFAM" id="SSF55031">
    <property type="entry name" value="Bacterial exopeptidase dimerisation domain"/>
    <property type="match status" value="1"/>
</dbReference>
<organism evidence="4 5">
    <name type="scientific">Aspergillus cristatus</name>
    <name type="common">Chinese Fuzhuan brick tea-fermentation fungus</name>
    <name type="synonym">Eurotium cristatum</name>
    <dbReference type="NCBI Taxonomy" id="573508"/>
    <lineage>
        <taxon>Eukaryota</taxon>
        <taxon>Fungi</taxon>
        <taxon>Dikarya</taxon>
        <taxon>Ascomycota</taxon>
        <taxon>Pezizomycotina</taxon>
        <taxon>Eurotiomycetes</taxon>
        <taxon>Eurotiomycetidae</taxon>
        <taxon>Eurotiales</taxon>
        <taxon>Aspergillaceae</taxon>
        <taxon>Aspergillus</taxon>
        <taxon>Aspergillus subgen. Aspergillus</taxon>
    </lineage>
</organism>
<accession>A0A1E3BNJ6</accession>
<protein>
    <recommendedName>
        <fullName evidence="2">Peptidase M20 domain-containing protein 2</fullName>
    </recommendedName>
</protein>
<dbReference type="VEuPathDB" id="FungiDB:SI65_00130"/>
<name>A0A1E3BNJ6_ASPCR</name>
<dbReference type="Pfam" id="PF07687">
    <property type="entry name" value="M20_dimer"/>
    <property type="match status" value="1"/>
</dbReference>
<proteinExistence type="inferred from homology"/>
<dbReference type="AlphaFoldDB" id="A0A1E3BNJ6"/>
<gene>
    <name evidence="4" type="ORF">SI65_00130</name>
</gene>
<dbReference type="GO" id="GO:0016805">
    <property type="term" value="F:dipeptidase activity"/>
    <property type="evidence" value="ECO:0007669"/>
    <property type="project" value="InterPro"/>
</dbReference>
<evidence type="ECO:0000313" key="5">
    <source>
        <dbReference type="Proteomes" id="UP000094569"/>
    </source>
</evidence>
<dbReference type="InterPro" id="IPR036264">
    <property type="entry name" value="Bact_exopeptidase_dim_dom"/>
</dbReference>
<sequence length="422" mass="45389">MTICSTPTSNKIKTTINSALDILTPALRTLNHHIYSNPKTAYNEHHAHDSICTFLESLLTTHPTLSPEITITHHTYNLPTSFEAIAGTGTGGHMVNFNAEYDALPGIGHACGHNLITTSSVAGFLGLAALLKKFGGEGRVQLLGTPVEENGGGKARLVEEGAYEGVVGSLMVHPGPKDLYTGIISDSAAGPLMNAHKELHVTFTGVTAHAGRNPWDGVNALDALVSAYNNVSVLWQQMKPDERIHCAFLETPEAANVVPGRTRAYWQVQSPSLKELNALLGRVRNCIEARGLATGCGVEIVEKELYTDIKSNSPLCALYKTHMASYNHTVLHSHPSNQVLTGSSDIRNVSYVVPTLHAMFAIPVEEGVFMHHPRFAEAAGMEGAFGEAVTAGRVLGLVGWGILRDEGFYEGVKGAWEEAIRE</sequence>
<dbReference type="EMBL" id="JXNT01000001">
    <property type="protein sequence ID" value="ODM22542.1"/>
    <property type="molecule type" value="Genomic_DNA"/>
</dbReference>
<evidence type="ECO:0000259" key="3">
    <source>
        <dbReference type="Pfam" id="PF07687"/>
    </source>
</evidence>
<reference evidence="4 5" key="1">
    <citation type="journal article" date="2016" name="BMC Genomics">
        <title>Comparative genomic and transcriptomic analyses of the Fuzhuan brick tea-fermentation fungus Aspergillus cristatus.</title>
        <authorList>
            <person name="Ge Y."/>
            <person name="Wang Y."/>
            <person name="Liu Y."/>
            <person name="Tan Y."/>
            <person name="Ren X."/>
            <person name="Zhang X."/>
            <person name="Hyde K.D."/>
            <person name="Liu Y."/>
            <person name="Liu Z."/>
        </authorList>
    </citation>
    <scope>NUCLEOTIDE SEQUENCE [LARGE SCALE GENOMIC DNA]</scope>
    <source>
        <strain evidence="4 5">GZAAS20.1005</strain>
    </source>
</reference>
<evidence type="ECO:0000256" key="1">
    <source>
        <dbReference type="ARBA" id="ARBA00006247"/>
    </source>
</evidence>
<dbReference type="OrthoDB" id="6119954at2759"/>
<dbReference type="PANTHER" id="PTHR30575:SF8">
    <property type="entry name" value="PEPTIDASE M20 DOMAIN-CONTAINING PROTEIN 2"/>
    <property type="match status" value="1"/>
</dbReference>
<feature type="domain" description="Peptidase M20 dimerisation" evidence="3">
    <location>
        <begin position="197"/>
        <end position="290"/>
    </location>
</feature>
<dbReference type="Gene3D" id="3.30.70.360">
    <property type="match status" value="1"/>
</dbReference>
<dbReference type="PANTHER" id="PTHR30575">
    <property type="entry name" value="PEPTIDASE M20"/>
    <property type="match status" value="1"/>
</dbReference>